<dbReference type="FunFam" id="3.40.920.10:FF:000001">
    <property type="entry name" value="Pyruvate:ferredoxin (Flavodoxin) oxidoreductase"/>
    <property type="match status" value="1"/>
</dbReference>
<evidence type="ECO:0000256" key="6">
    <source>
        <dbReference type="ARBA" id="ARBA00023002"/>
    </source>
</evidence>
<feature type="binding site" evidence="11">
    <location>
        <position position="1074"/>
    </location>
    <ligand>
        <name>[4Fe-4S] cluster</name>
        <dbReference type="ChEBI" id="CHEBI:49883"/>
        <label>3</label>
    </ligand>
</feature>
<keyword evidence="5 9" id="KW-0249">Electron transport</keyword>
<dbReference type="Pfam" id="PF01558">
    <property type="entry name" value="POR"/>
    <property type="match status" value="1"/>
</dbReference>
<dbReference type="GO" id="GO:0051539">
    <property type="term" value="F:4 iron, 4 sulfur cluster binding"/>
    <property type="evidence" value="ECO:0007669"/>
    <property type="project" value="UniProtKB-KW"/>
</dbReference>
<dbReference type="SMART" id="SM00890">
    <property type="entry name" value="EKR"/>
    <property type="match status" value="1"/>
</dbReference>
<dbReference type="Gene3D" id="3.30.70.20">
    <property type="match status" value="1"/>
</dbReference>
<evidence type="ECO:0000256" key="2">
    <source>
        <dbReference type="ARBA" id="ARBA00022448"/>
    </source>
</evidence>
<feature type="domain" description="4Fe-4S ferredoxin-type" evidence="12">
    <location>
        <begin position="685"/>
        <end position="714"/>
    </location>
</feature>
<keyword evidence="16" id="KW-1185">Reference proteome</keyword>
<feature type="binding site" evidence="11">
    <location>
        <position position="758"/>
    </location>
    <ligand>
        <name>[4Fe-4S] cluster</name>
        <dbReference type="ChEBI" id="CHEBI:49883"/>
        <label>1</label>
    </ligand>
</feature>
<dbReference type="GO" id="GO:0022900">
    <property type="term" value="P:electron transport chain"/>
    <property type="evidence" value="ECO:0007669"/>
    <property type="project" value="InterPro"/>
</dbReference>
<feature type="binding site" evidence="11">
    <location>
        <position position="814"/>
    </location>
    <ligand>
        <name>[4Fe-4S] cluster</name>
        <dbReference type="ChEBI" id="CHEBI:49883"/>
        <label>3</label>
    </ligand>
</feature>
<feature type="binding site" evidence="11">
    <location>
        <position position="694"/>
    </location>
    <ligand>
        <name>[4Fe-4S] cluster</name>
        <dbReference type="ChEBI" id="CHEBI:49883"/>
        <label>1</label>
    </ligand>
</feature>
<feature type="binding site" evidence="11">
    <location>
        <position position="704"/>
    </location>
    <ligand>
        <name>[4Fe-4S] cluster</name>
        <dbReference type="ChEBI" id="CHEBI:49883"/>
        <label>2</label>
    </ligand>
</feature>
<feature type="domain" description="4Fe-4S ferredoxin-type" evidence="12">
    <location>
        <begin position="739"/>
        <end position="770"/>
    </location>
</feature>
<evidence type="ECO:0000313" key="14">
    <source>
        <dbReference type="EMBL" id="SFZ74795.1"/>
    </source>
</evidence>
<dbReference type="GO" id="GO:0006979">
    <property type="term" value="P:response to oxidative stress"/>
    <property type="evidence" value="ECO:0007669"/>
    <property type="project" value="TreeGrafter"/>
</dbReference>
<name>A0A1K2HDF0_9LACT</name>
<keyword evidence="2 9" id="KW-0813">Transport</keyword>
<dbReference type="GO" id="GO:0016903">
    <property type="term" value="F:oxidoreductase activity, acting on the aldehyde or oxo group of donors"/>
    <property type="evidence" value="ECO:0007669"/>
    <property type="project" value="InterPro"/>
</dbReference>
<feature type="binding site" evidence="11">
    <location>
        <position position="700"/>
    </location>
    <ligand>
        <name>[4Fe-4S] cluster</name>
        <dbReference type="ChEBI" id="CHEBI:49883"/>
        <label>1</label>
    </ligand>
</feature>
<dbReference type="AlphaFoldDB" id="A0A1K2HDF0"/>
<dbReference type="SUPFAM" id="SSF53323">
    <property type="entry name" value="Pyruvate-ferredoxin oxidoreductase, PFOR, domain III"/>
    <property type="match status" value="1"/>
</dbReference>
<dbReference type="FunFam" id="3.40.50.970:FF:000041">
    <property type="entry name" value="Pyruvate:ferredoxin (Flavodoxin) oxidoreductase"/>
    <property type="match status" value="1"/>
</dbReference>
<evidence type="ECO:0000313" key="16">
    <source>
        <dbReference type="Proteomes" id="UP000218979"/>
    </source>
</evidence>
<feature type="binding site" evidence="11">
    <location>
        <position position="842"/>
    </location>
    <ligand>
        <name>[4Fe-4S] cluster</name>
        <dbReference type="ChEBI" id="CHEBI:49883"/>
        <label>3</label>
    </ligand>
</feature>
<dbReference type="InterPro" id="IPR029061">
    <property type="entry name" value="THDP-binding"/>
</dbReference>
<dbReference type="PROSITE" id="PS51379">
    <property type="entry name" value="4FE4S_FER_2"/>
    <property type="match status" value="2"/>
</dbReference>
<evidence type="ECO:0000256" key="5">
    <source>
        <dbReference type="ARBA" id="ARBA00022982"/>
    </source>
</evidence>
<dbReference type="InterPro" id="IPR009014">
    <property type="entry name" value="Transketo_C/PFOR_II"/>
</dbReference>
<keyword evidence="6 9" id="KW-0560">Oxidoreductase</keyword>
<dbReference type="Pfam" id="PF10371">
    <property type="entry name" value="EKR"/>
    <property type="match status" value="1"/>
</dbReference>
<dbReference type="GO" id="GO:0030976">
    <property type="term" value="F:thiamine pyrophosphate binding"/>
    <property type="evidence" value="ECO:0007669"/>
    <property type="project" value="InterPro"/>
</dbReference>
<protein>
    <submittedName>
        <fullName evidence="14">Pyruvate-ferredoxin/flavodoxin oxidoreductase</fullName>
    </submittedName>
    <submittedName>
        <fullName evidence="13">Pyruvate:ferredoxin (Flavodoxin) oxidoreductase</fullName>
    </submittedName>
</protein>
<feature type="binding site" evidence="11">
    <location>
        <position position="754"/>
    </location>
    <ligand>
        <name>[4Fe-4S] cluster</name>
        <dbReference type="ChEBI" id="CHEBI:49883"/>
        <label>2</label>
    </ligand>
</feature>
<dbReference type="InterPro" id="IPR011766">
    <property type="entry name" value="TPP_enzyme_TPP-bd"/>
</dbReference>
<dbReference type="FunFam" id="3.40.50.920:FF:000007">
    <property type="entry name" value="Pyruvate:ferredoxin (Flavodoxin) oxidoreductase"/>
    <property type="match status" value="1"/>
</dbReference>
<keyword evidence="3 11" id="KW-0004">4Fe-4S</keyword>
<gene>
    <name evidence="13" type="ORF">RR45_GL000439</name>
    <name evidence="14" type="ORF">SAMN02746068_01356</name>
</gene>
<dbReference type="PROSITE" id="PS00198">
    <property type="entry name" value="4FE4S_FER_1"/>
    <property type="match status" value="1"/>
</dbReference>
<dbReference type="CDD" id="cd03377">
    <property type="entry name" value="TPP_PFOR_PNO"/>
    <property type="match status" value="1"/>
</dbReference>
<organism evidence="14 15">
    <name type="scientific">Pseudolactococcus chungangensis CAU 28 = DSM 22330</name>
    <dbReference type="NCBI Taxonomy" id="1122154"/>
    <lineage>
        <taxon>Bacteria</taxon>
        <taxon>Bacillati</taxon>
        <taxon>Bacillota</taxon>
        <taxon>Bacilli</taxon>
        <taxon>Lactobacillales</taxon>
        <taxon>Streptococcaceae</taxon>
        <taxon>Pseudolactococcus</taxon>
    </lineage>
</organism>
<keyword evidence="7 11" id="KW-0408">Iron</keyword>
<feature type="site" description="Important for catalytic activity" evidence="10">
    <location>
        <position position="999"/>
    </location>
</feature>
<dbReference type="RefSeq" id="WP_031366035.1">
    <property type="nucleotide sequence ID" value="NZ_FPKS01000006.1"/>
</dbReference>
<evidence type="ECO:0000256" key="11">
    <source>
        <dbReference type="PIRSR" id="PIRSR000159-50"/>
    </source>
</evidence>
<dbReference type="SUPFAM" id="SSF54862">
    <property type="entry name" value="4Fe-4S ferredoxins"/>
    <property type="match status" value="1"/>
</dbReference>
<dbReference type="Gene3D" id="3.40.920.10">
    <property type="entry name" value="Pyruvate-ferredoxin oxidoreductase, PFOR, domain III"/>
    <property type="match status" value="1"/>
</dbReference>
<evidence type="ECO:0000313" key="13">
    <source>
        <dbReference type="EMBL" id="PCS02730.1"/>
    </source>
</evidence>
<keyword evidence="8 11" id="KW-0411">Iron-sulfur</keyword>
<dbReference type="Gene3D" id="3.40.50.920">
    <property type="match status" value="1"/>
</dbReference>
<dbReference type="Gene3D" id="3.40.50.970">
    <property type="match status" value="2"/>
</dbReference>
<evidence type="ECO:0000256" key="8">
    <source>
        <dbReference type="ARBA" id="ARBA00023014"/>
    </source>
</evidence>
<dbReference type="PANTHER" id="PTHR32154">
    <property type="entry name" value="PYRUVATE-FLAVODOXIN OXIDOREDUCTASE-RELATED"/>
    <property type="match status" value="1"/>
</dbReference>
<evidence type="ECO:0000256" key="1">
    <source>
        <dbReference type="ARBA" id="ARBA00009032"/>
    </source>
</evidence>
<dbReference type="Pfam" id="PF01855">
    <property type="entry name" value="POR_N"/>
    <property type="match status" value="1"/>
</dbReference>
<dbReference type="InterPro" id="IPR017900">
    <property type="entry name" value="4Fe4S_Fe_S_CS"/>
</dbReference>
<evidence type="ECO:0000256" key="9">
    <source>
        <dbReference type="PIRNR" id="PIRNR000159"/>
    </source>
</evidence>
<dbReference type="InterPro" id="IPR002869">
    <property type="entry name" value="Pyrv_flavodox_OxRed_cen"/>
</dbReference>
<dbReference type="InterPro" id="IPR050722">
    <property type="entry name" value="Pyruvate:ferred/Flavod_OxRd"/>
</dbReference>
<dbReference type="CDD" id="cd07034">
    <property type="entry name" value="TPP_PYR_PFOR_IOR-alpha_like"/>
    <property type="match status" value="1"/>
</dbReference>
<feature type="site" description="Important for catalytic activity" evidence="10">
    <location>
        <position position="63"/>
    </location>
</feature>
<dbReference type="SUPFAM" id="SSF52922">
    <property type="entry name" value="TK C-terminal domain-like"/>
    <property type="match status" value="1"/>
</dbReference>
<dbReference type="Pfam" id="PF13484">
    <property type="entry name" value="Fer4_16"/>
    <property type="match status" value="1"/>
</dbReference>
<dbReference type="GO" id="GO:0005506">
    <property type="term" value="F:iron ion binding"/>
    <property type="evidence" value="ECO:0007669"/>
    <property type="project" value="InterPro"/>
</dbReference>
<dbReference type="FunFam" id="3.40.50.970:FF:000012">
    <property type="entry name" value="Pyruvate:ferredoxin (Flavodoxin) oxidoreductase"/>
    <property type="match status" value="1"/>
</dbReference>
<dbReference type="InterPro" id="IPR033412">
    <property type="entry name" value="PFOR_II"/>
</dbReference>
<dbReference type="InterPro" id="IPR019456">
    <property type="entry name" value="Pyrv-flavodox_OxRtase_EKR"/>
</dbReference>
<reference evidence="14 15" key="2">
    <citation type="submission" date="2016-11" db="EMBL/GenBank/DDBJ databases">
        <authorList>
            <person name="Jaros S."/>
            <person name="Januszkiewicz K."/>
            <person name="Wedrychowicz H."/>
        </authorList>
    </citation>
    <scope>NUCLEOTIDE SEQUENCE [LARGE SCALE GENOMIC DNA]</scope>
    <source>
        <strain evidence="14 15">DSM 22330</strain>
    </source>
</reference>
<dbReference type="SUPFAM" id="SSF52518">
    <property type="entry name" value="Thiamin diphosphate-binding fold (THDP-binding)"/>
    <property type="match status" value="2"/>
</dbReference>
<dbReference type="OrthoDB" id="9794954at2"/>
<dbReference type="InterPro" id="IPR017896">
    <property type="entry name" value="4Fe4S_Fe-S-bd"/>
</dbReference>
<evidence type="ECO:0000256" key="7">
    <source>
        <dbReference type="ARBA" id="ARBA00023004"/>
    </source>
</evidence>
<feature type="site" description="Important for catalytic activity" evidence="10">
    <location>
        <position position="30"/>
    </location>
</feature>
<dbReference type="Proteomes" id="UP000218979">
    <property type="component" value="Unassembled WGS sequence"/>
</dbReference>
<dbReference type="InterPro" id="IPR011895">
    <property type="entry name" value="Pyrv_flavodox_OxRed"/>
</dbReference>
<dbReference type="Pfam" id="PF17147">
    <property type="entry name" value="PFOR_II"/>
    <property type="match status" value="1"/>
</dbReference>
<dbReference type="EMBL" id="JXJT01000013">
    <property type="protein sequence ID" value="PCS02730.1"/>
    <property type="molecule type" value="Genomic_DNA"/>
</dbReference>
<dbReference type="EMBL" id="FPKS01000006">
    <property type="protein sequence ID" value="SFZ74795.1"/>
    <property type="molecule type" value="Genomic_DNA"/>
</dbReference>
<proteinExistence type="inferred from homology"/>
<evidence type="ECO:0000256" key="3">
    <source>
        <dbReference type="ARBA" id="ARBA00022485"/>
    </source>
</evidence>
<reference evidence="13 16" key="1">
    <citation type="submission" date="2014-12" db="EMBL/GenBank/DDBJ databases">
        <title>Draft genome sequences of 10 type strains of Lactococcus.</title>
        <authorList>
            <person name="Sun Z."/>
            <person name="Zhong Z."/>
            <person name="Liu W."/>
            <person name="Zhang W."/>
            <person name="Zhang H."/>
        </authorList>
    </citation>
    <scope>NUCLEOTIDE SEQUENCE [LARGE SCALE GENOMIC DNA]</scope>
    <source>
        <strain evidence="13 16">DSM 22330</strain>
    </source>
</reference>
<dbReference type="PIRSF" id="PIRSF000159">
    <property type="entry name" value="NifJ"/>
    <property type="match status" value="1"/>
</dbReference>
<sequence length="1180" mass="130257">MKKTKTMDGNAAAAYISYAFTEVAAIYPITPSSTMAEYVDEWAEQGQENIFGEPVRVIEMQSEGGAAGTVHGSLKTGVLTSTYTASQGLLLMIPNMFKIAGELLPSVFHVAARAVTTNALSIFGDHSDVMAARQTGFCMLAEASVQEVMDLSAVAHLASIEGKLPFMNFFDGFRTSHELQKIEVLDYDDLKAMVDWDALSEFRAQGMNPNHPTVSGTAQNPDIYFQQRETVNQFYDRMPAIVQKYMQQINALRGTSYDLTDYYGDPEATEVIISMGSVSPTIQQTVDYLNQQGRKVGHINIHLYRPFPAENLLDKLPKTVKTVAVLDRTKEPGSDGEPLLLDVQSVLYRHENRPTVIGGRYGIASKNITPDQIVAVYDHMLLPADQLKLRFTVGIVDDVTNLSLPMGEVLDLTPDSTFQAKFWGLGSDGTVGANKQAIKIIGNNTDYYAQAYFAYDSKKSGGLTISHIRFGQEPILSTYNVDRSDFIGCHNSAYLHKYDLIKGLKDGGTFLLNTVWDEEKVKQHLPIRLKRYLSEHNIKFYTINAAGIAQRLGLHGRINTIMSAAFFELSNIMDRETFLPLMRDEIKAAYGKKSMKIVEINWQAIDATFDALTQVQVPAEWATLDLPEEKCETSDKPSYITNILEPINRQEGNDLSVGDLIDNGMLGGFMPMGTAAYEKRGVALEVPEWSVDKCTMCNECAFICPHAAIRPFLADEVELKGAPEGFITREMRGADGLQYRIQVSLEDCTGCGLCVEVCPAKEKALALQPYDTQKEQAINWAFAMTLSHKVNPVKKFSVKGSQFEKPLLEFSGACSGCGETPYVKLLTQLYGDRMMIANTTGCSSIWGASSPATPYTTNDAGQGPAWSNSLFEDNAEYGLGMHVANQTKRDRLAKKVTAALAAEVGADDTKALLADWLANKDEGDGSRQRATKLAAALRDETDERLQAILADEDMLVKPSQWIIGGDGWAYDIGYAGIDHILATNEDVNILVMDNELYANTGGQMSKATPTSAIAKFAAGGKKTKKKDLGMMAIAYNDVYVAQIAIEANPMQAIKAISEAESYPGPSVIIGYTPCINHGLRGGMSQTIKESKEAVESGYWQLYRYDPRLAAKGKDPMRIDYKKADFSKMSDFLEQQTRFSALRSVKKDEQEVQDMLHQTVDAMMARSENYNRLAAYKKNKV</sequence>
<evidence type="ECO:0000256" key="4">
    <source>
        <dbReference type="ARBA" id="ARBA00022723"/>
    </source>
</evidence>
<dbReference type="FunFam" id="3.30.70.20:FF:000022">
    <property type="entry name" value="Pyruvate:ferredoxin (Flavodoxin) oxidoreductase"/>
    <property type="match status" value="1"/>
</dbReference>
<dbReference type="NCBIfam" id="TIGR02176">
    <property type="entry name" value="pyruv_ox_red"/>
    <property type="match status" value="1"/>
</dbReference>
<comment type="cofactor">
    <cofactor evidence="11">
        <name>[4Fe-4S] cluster</name>
        <dbReference type="ChEBI" id="CHEBI:49883"/>
    </cofactor>
    <text evidence="11">Binds 3 [4Fe-4S] clusters per subunit.</text>
</comment>
<dbReference type="InterPro" id="IPR002880">
    <property type="entry name" value="Pyrv_Fd/Flavodoxin_OxRdtase_N"/>
</dbReference>
<dbReference type="Pfam" id="PF02775">
    <property type="entry name" value="TPP_enzyme_C"/>
    <property type="match status" value="1"/>
</dbReference>
<evidence type="ECO:0000259" key="12">
    <source>
        <dbReference type="PROSITE" id="PS51379"/>
    </source>
</evidence>
<dbReference type="STRING" id="1122154.SAMN02746068_01356"/>
<evidence type="ECO:0000313" key="15">
    <source>
        <dbReference type="Proteomes" id="UP000185655"/>
    </source>
</evidence>
<evidence type="ECO:0000256" key="10">
    <source>
        <dbReference type="PIRSR" id="PIRSR000159-2"/>
    </source>
</evidence>
<dbReference type="Proteomes" id="UP000185655">
    <property type="component" value="Unassembled WGS sequence"/>
</dbReference>
<dbReference type="PANTHER" id="PTHR32154:SF0">
    <property type="entry name" value="PYRUVATE-FLAVODOXIN OXIDOREDUCTASE-RELATED"/>
    <property type="match status" value="1"/>
</dbReference>
<feature type="binding site" evidence="11">
    <location>
        <position position="748"/>
    </location>
    <ligand>
        <name>[4Fe-4S] cluster</name>
        <dbReference type="ChEBI" id="CHEBI:49883"/>
        <label>2</label>
    </ligand>
</feature>
<comment type="similarity">
    <text evidence="1 9">Belongs to the pyruvate:ferredoxin/flavodoxin oxidoreductase family.</text>
</comment>
<feature type="site" description="Important for catalytic activity" evidence="10">
    <location>
        <position position="113"/>
    </location>
</feature>
<feature type="binding site" evidence="11">
    <location>
        <position position="817"/>
    </location>
    <ligand>
        <name>[4Fe-4S] cluster</name>
        <dbReference type="ChEBI" id="CHEBI:49883"/>
        <label>3</label>
    </ligand>
</feature>
<feature type="binding site" evidence="11">
    <location>
        <position position="697"/>
    </location>
    <ligand>
        <name>[4Fe-4S] cluster</name>
        <dbReference type="ChEBI" id="CHEBI:49883"/>
        <label>1</label>
    </ligand>
</feature>
<keyword evidence="14" id="KW-0670">Pyruvate</keyword>
<keyword evidence="4 11" id="KW-0479">Metal-binding</keyword>
<dbReference type="InterPro" id="IPR019752">
    <property type="entry name" value="Pyrv/ketoisovalerate_OxRed_cat"/>
</dbReference>
<accession>A0A1K2HDF0</accession>
<feature type="binding site" evidence="11">
    <location>
        <position position="751"/>
    </location>
    <ligand>
        <name>[4Fe-4S] cluster</name>
        <dbReference type="ChEBI" id="CHEBI:49883"/>
        <label>2</label>
    </ligand>
</feature>